<proteinExistence type="predicted"/>
<protein>
    <submittedName>
        <fullName evidence="1">Uncharacterized protein</fullName>
    </submittedName>
</protein>
<dbReference type="Proteomes" id="UP001231649">
    <property type="component" value="Chromosome 31"/>
</dbReference>
<sequence length="196" mass="23074">MTSRRPTVATRDFRPLSYHKKSDGLPPDPALDRQLKKPVNRKLSRDMAHQDVTALMLHDVSQSTINDFRELLRERSISFHTYSLLEDTPTRVVRIRRVPKEILTEDIKFNILVQSIPVKAIHRLQKTRGWEEYDMVPCHTHHLQHYRGAQVKTGLSIFRCLNREAFQVNNIWSEPLLPTLRPLPKEFQKFSLFKNV</sequence>
<evidence type="ECO:0000313" key="2">
    <source>
        <dbReference type="Proteomes" id="UP001231649"/>
    </source>
</evidence>
<gene>
    <name evidence="1" type="ORF">PYW08_012608</name>
</gene>
<dbReference type="EMBL" id="CM056807">
    <property type="protein sequence ID" value="KAJ8705562.1"/>
    <property type="molecule type" value="Genomic_DNA"/>
</dbReference>
<comment type="caution">
    <text evidence="1">The sequence shown here is derived from an EMBL/GenBank/DDBJ whole genome shotgun (WGS) entry which is preliminary data.</text>
</comment>
<evidence type="ECO:0000313" key="1">
    <source>
        <dbReference type="EMBL" id="KAJ8705562.1"/>
    </source>
</evidence>
<organism evidence="1 2">
    <name type="scientific">Mythimna loreyi</name>
    <dbReference type="NCBI Taxonomy" id="667449"/>
    <lineage>
        <taxon>Eukaryota</taxon>
        <taxon>Metazoa</taxon>
        <taxon>Ecdysozoa</taxon>
        <taxon>Arthropoda</taxon>
        <taxon>Hexapoda</taxon>
        <taxon>Insecta</taxon>
        <taxon>Pterygota</taxon>
        <taxon>Neoptera</taxon>
        <taxon>Endopterygota</taxon>
        <taxon>Lepidoptera</taxon>
        <taxon>Glossata</taxon>
        <taxon>Ditrysia</taxon>
        <taxon>Noctuoidea</taxon>
        <taxon>Noctuidae</taxon>
        <taxon>Noctuinae</taxon>
        <taxon>Hadenini</taxon>
        <taxon>Mythimna</taxon>
    </lineage>
</organism>
<reference evidence="1" key="1">
    <citation type="submission" date="2023-03" db="EMBL/GenBank/DDBJ databases">
        <title>Chromosome-level genomes of two armyworms, Mythimna separata and Mythimna loreyi, provide insights into the biosynthesis and reception of sex pheromones.</title>
        <authorList>
            <person name="Zhao H."/>
        </authorList>
    </citation>
    <scope>NUCLEOTIDE SEQUENCE</scope>
    <source>
        <strain evidence="1">BeijingLab</strain>
    </source>
</reference>
<keyword evidence="2" id="KW-1185">Reference proteome</keyword>
<name>A0ACC2Q1J0_9NEOP</name>
<accession>A0ACC2Q1J0</accession>